<sequence>MLGQPVGTLLWKQVNILWFQYRIWQDCMGNESDDLVSNRGGRLSITFD</sequence>
<dbReference type="EMBL" id="HACA01021842">
    <property type="protein sequence ID" value="CDW39203.1"/>
    <property type="molecule type" value="Transcribed_RNA"/>
</dbReference>
<proteinExistence type="predicted"/>
<reference evidence="1" key="1">
    <citation type="submission" date="2014-05" db="EMBL/GenBank/DDBJ databases">
        <authorList>
            <person name="Chronopoulou M."/>
        </authorList>
    </citation>
    <scope>NUCLEOTIDE SEQUENCE</scope>
    <source>
        <tissue evidence="1">Whole organism</tissue>
    </source>
</reference>
<organism evidence="1">
    <name type="scientific">Lepeophtheirus salmonis</name>
    <name type="common">Salmon louse</name>
    <name type="synonym">Caligus salmonis</name>
    <dbReference type="NCBI Taxonomy" id="72036"/>
    <lineage>
        <taxon>Eukaryota</taxon>
        <taxon>Metazoa</taxon>
        <taxon>Ecdysozoa</taxon>
        <taxon>Arthropoda</taxon>
        <taxon>Crustacea</taxon>
        <taxon>Multicrustacea</taxon>
        <taxon>Hexanauplia</taxon>
        <taxon>Copepoda</taxon>
        <taxon>Siphonostomatoida</taxon>
        <taxon>Caligidae</taxon>
        <taxon>Lepeophtheirus</taxon>
    </lineage>
</organism>
<accession>A0A0K2ULQ7</accession>
<evidence type="ECO:0000313" key="1">
    <source>
        <dbReference type="EMBL" id="CDW39203.1"/>
    </source>
</evidence>
<name>A0A0K2ULQ7_LEPSM</name>
<dbReference type="AlphaFoldDB" id="A0A0K2ULQ7"/>
<protein>
    <submittedName>
        <fullName evidence="1">Uncharacterized protein</fullName>
    </submittedName>
</protein>